<dbReference type="GO" id="GO:0043332">
    <property type="term" value="C:mating projection tip"/>
    <property type="evidence" value="ECO:0007669"/>
    <property type="project" value="EnsemblFungi"/>
</dbReference>
<gene>
    <name evidence="3" type="ORF">AO440_000621</name>
</gene>
<dbReference type="GO" id="GO:0007118">
    <property type="term" value="P:budding cell apical bud growth"/>
    <property type="evidence" value="ECO:0007669"/>
    <property type="project" value="EnsemblFungi"/>
</dbReference>
<proteinExistence type="inferred from homology"/>
<feature type="compositionally biased region" description="Low complexity" evidence="2">
    <location>
        <begin position="399"/>
        <end position="413"/>
    </location>
</feature>
<evidence type="ECO:0000256" key="2">
    <source>
        <dbReference type="SAM" id="MobiDB-lite"/>
    </source>
</evidence>
<dbReference type="SUPFAM" id="SSF48371">
    <property type="entry name" value="ARM repeat"/>
    <property type="match status" value="1"/>
</dbReference>
<dbReference type="VEuPathDB" id="FungiDB:CAGL0D00330g"/>
<dbReference type="Proteomes" id="UP000054886">
    <property type="component" value="Unassembled WGS sequence"/>
</dbReference>
<reference evidence="3 4" key="1">
    <citation type="submission" date="2015-10" db="EMBL/GenBank/DDBJ databases">
        <title>Draft genomes sequences of Candida glabrata isolates 1A, 1B, 2A, 2B, 3A and 3B.</title>
        <authorList>
            <person name="Haavelsrud O.E."/>
            <person name="Gaustad P."/>
        </authorList>
    </citation>
    <scope>NUCLEOTIDE SEQUENCE [LARGE SCALE GENOMIC DNA]</scope>
    <source>
        <strain evidence="3">910700640</strain>
    </source>
</reference>
<accession>A0A0W0CQG2</accession>
<dbReference type="AlphaFoldDB" id="A0A0W0CQG2"/>
<feature type="region of interest" description="Disordered" evidence="2">
    <location>
        <begin position="37"/>
        <end position="57"/>
    </location>
</feature>
<dbReference type="GO" id="GO:0000131">
    <property type="term" value="C:incipient cellular bud site"/>
    <property type="evidence" value="ECO:0007669"/>
    <property type="project" value="EnsemblFungi"/>
</dbReference>
<sequence length="422" mass="48437">MFKKYKNQDLDVSFWWKKNPKTPSDYVKLINEQLNKIEPTPLPNGTNITSSSSDNKRKAQEEVAKYLVGMKHYILGDVDPKPTSEAIDEFYSAMLSSDIFHNLLVHITDLDFESRKEVLLILSICLNYSKDNKFVTVDYLVSQSKTLSLMLRTMGLTLQRRDTYDIFIIVGNMIIECIKYEQLCHIFLTDTQLWSLFEFAGIANFEISTQSMQILNSVLTTHPKLVAREFFSQEKNINLFIRHINKLMAHGSYVTKRQSSKLLASLIIIRAHNVLMMTYINAPENLKLIMTLLTDKSRNLQLEAFNIFKVMVANPKKSKLVFDILVKNRDKLLAYLELFGKEVQDSTFLDEKEFIMREIESLPRIKPNTNEHNINMSNSPPKGLLHSDQKKTASSQQFNENNNELSGNNSSGNVTKSLASIG</sequence>
<protein>
    <submittedName>
        <fullName evidence="3">Protein HYM1</fullName>
    </submittedName>
</protein>
<dbReference type="GO" id="GO:0044732">
    <property type="term" value="C:mitotic spindle pole body"/>
    <property type="evidence" value="ECO:0007669"/>
    <property type="project" value="EnsemblFungi"/>
</dbReference>
<dbReference type="GO" id="GO:0035556">
    <property type="term" value="P:intracellular signal transduction"/>
    <property type="evidence" value="ECO:0007669"/>
    <property type="project" value="TreeGrafter"/>
</dbReference>
<feature type="compositionally biased region" description="Polar residues" evidence="2">
    <location>
        <begin position="367"/>
        <end position="380"/>
    </location>
</feature>
<dbReference type="InterPro" id="IPR011989">
    <property type="entry name" value="ARM-like"/>
</dbReference>
<dbReference type="VEuPathDB" id="FungiDB:B1J91_D00330g"/>
<evidence type="ECO:0000256" key="1">
    <source>
        <dbReference type="ARBA" id="ARBA00011012"/>
    </source>
</evidence>
<comment type="caution">
    <text evidence="3">The sequence shown here is derived from an EMBL/GenBank/DDBJ whole genome shotgun (WGS) entry which is preliminary data.</text>
</comment>
<comment type="similarity">
    <text evidence="1">Belongs to the Mo25 family.</text>
</comment>
<dbReference type="InterPro" id="IPR016024">
    <property type="entry name" value="ARM-type_fold"/>
</dbReference>
<dbReference type="Pfam" id="PF08569">
    <property type="entry name" value="Mo25"/>
    <property type="match status" value="1"/>
</dbReference>
<evidence type="ECO:0000313" key="3">
    <source>
        <dbReference type="EMBL" id="KTB01814.1"/>
    </source>
</evidence>
<dbReference type="GO" id="GO:0005933">
    <property type="term" value="C:cellular bud"/>
    <property type="evidence" value="ECO:0007669"/>
    <property type="project" value="EnsemblFungi"/>
</dbReference>
<evidence type="ECO:0000313" key="4">
    <source>
        <dbReference type="Proteomes" id="UP000054886"/>
    </source>
</evidence>
<dbReference type="GO" id="GO:0006355">
    <property type="term" value="P:regulation of DNA-templated transcription"/>
    <property type="evidence" value="ECO:0007669"/>
    <property type="project" value="EnsemblFungi"/>
</dbReference>
<feature type="compositionally biased region" description="Polar residues" evidence="2">
    <location>
        <begin position="43"/>
        <end position="53"/>
    </location>
</feature>
<organism evidence="3 4">
    <name type="scientific">Candida glabrata</name>
    <name type="common">Yeast</name>
    <name type="synonym">Torulopsis glabrata</name>
    <dbReference type="NCBI Taxonomy" id="5478"/>
    <lineage>
        <taxon>Eukaryota</taxon>
        <taxon>Fungi</taxon>
        <taxon>Dikarya</taxon>
        <taxon>Ascomycota</taxon>
        <taxon>Saccharomycotina</taxon>
        <taxon>Saccharomycetes</taxon>
        <taxon>Saccharomycetales</taxon>
        <taxon>Saccharomycetaceae</taxon>
        <taxon>Nakaseomyces</taxon>
    </lineage>
</organism>
<feature type="region of interest" description="Disordered" evidence="2">
    <location>
        <begin position="366"/>
        <end position="422"/>
    </location>
</feature>
<dbReference type="PANTHER" id="PTHR10182:SF3">
    <property type="entry name" value="PROTEIN MO25"/>
    <property type="match status" value="1"/>
</dbReference>
<dbReference type="PANTHER" id="PTHR10182">
    <property type="entry name" value="CALCIUM-BINDING PROTEIN 39-RELATED"/>
    <property type="match status" value="1"/>
</dbReference>
<dbReference type="VEuPathDB" id="FungiDB:GWK60_D00451"/>
<dbReference type="VEuPathDB" id="FungiDB:GVI51_D00209"/>
<dbReference type="GO" id="GO:0000920">
    <property type="term" value="P:septum digestion after cytokinesis"/>
    <property type="evidence" value="ECO:0007669"/>
    <property type="project" value="EnsemblFungi"/>
</dbReference>
<dbReference type="EMBL" id="LLZZ01000129">
    <property type="protein sequence ID" value="KTB01814.1"/>
    <property type="molecule type" value="Genomic_DNA"/>
</dbReference>
<dbReference type="GO" id="GO:0043539">
    <property type="term" value="F:protein serine/threonine kinase activator activity"/>
    <property type="evidence" value="ECO:0007669"/>
    <property type="project" value="TreeGrafter"/>
</dbReference>
<name>A0A0W0CQG2_CANGB</name>
<dbReference type="InterPro" id="IPR013878">
    <property type="entry name" value="Mo25"/>
</dbReference>
<dbReference type="Gene3D" id="1.25.10.10">
    <property type="entry name" value="Leucine-rich Repeat Variant"/>
    <property type="match status" value="1"/>
</dbReference>